<organism evidence="1">
    <name type="scientific">viral metagenome</name>
    <dbReference type="NCBI Taxonomy" id="1070528"/>
    <lineage>
        <taxon>unclassified sequences</taxon>
        <taxon>metagenomes</taxon>
        <taxon>organismal metagenomes</taxon>
    </lineage>
</organism>
<evidence type="ECO:0000313" key="1">
    <source>
        <dbReference type="EMBL" id="QHT85876.1"/>
    </source>
</evidence>
<evidence type="ECO:0008006" key="2">
    <source>
        <dbReference type="Google" id="ProtNLM"/>
    </source>
</evidence>
<dbReference type="AlphaFoldDB" id="A0A6C0I0E9"/>
<name>A0A6C0I0E9_9ZZZZ</name>
<accession>A0A6C0I0E9</accession>
<dbReference type="EMBL" id="MN740049">
    <property type="protein sequence ID" value="QHT85876.1"/>
    <property type="molecule type" value="Genomic_DNA"/>
</dbReference>
<protein>
    <recommendedName>
        <fullName evidence="2">Glycosyltransferase</fullName>
    </recommendedName>
</protein>
<dbReference type="Gene3D" id="3.90.550.10">
    <property type="entry name" value="Spore Coat Polysaccharide Biosynthesis Protein SpsA, Chain A"/>
    <property type="match status" value="1"/>
</dbReference>
<reference evidence="1" key="1">
    <citation type="journal article" date="2020" name="Nature">
        <title>Giant virus diversity and host interactions through global metagenomics.</title>
        <authorList>
            <person name="Schulz F."/>
            <person name="Roux S."/>
            <person name="Paez-Espino D."/>
            <person name="Jungbluth S."/>
            <person name="Walsh D.A."/>
            <person name="Denef V.J."/>
            <person name="McMahon K.D."/>
            <person name="Konstantinidis K.T."/>
            <person name="Eloe-Fadrosh E.A."/>
            <person name="Kyrpides N.C."/>
            <person name="Woyke T."/>
        </authorList>
    </citation>
    <scope>NUCLEOTIDE SEQUENCE</scope>
    <source>
        <strain evidence="1">GVMAG-M-3300023184-182</strain>
    </source>
</reference>
<dbReference type="SUPFAM" id="SSF53448">
    <property type="entry name" value="Nucleotide-diphospho-sugar transferases"/>
    <property type="match status" value="1"/>
</dbReference>
<dbReference type="InterPro" id="IPR029044">
    <property type="entry name" value="Nucleotide-diphossugar_trans"/>
</dbReference>
<proteinExistence type="predicted"/>
<sequence length="329" mass="38449">MTVINGIEIDYIEYESNIVKQAILNNDPIEQNLHVIAVISNPCLFARRYILMKEFINRIEQEEINVELYIVELAYGDQKFIITEKTNRKHLQLRTECPIWHKENMINLGVKKLLPKNWRAFAWIDADIEFENATWALDTLKILNGCKDVVQIFSHAVDMSRNKQTMTVFNSAGYQRTKGLPVSYNQPNLWHPGFAWAMTRKAYERLGGLYEKAILGSGDNIMMLSLMGLSSYSLNELSTVSYKQSVSDYEKKSKTLRFGYVPGVIRHYFHGSKKNRKYQDRWAILVKHNYDPNIHVKKDKNGLIVPTEHFPCELKSDILEYFRERNEDE</sequence>